<dbReference type="InterPro" id="IPR038279">
    <property type="entry name" value="Ndc10_dom2_sf"/>
</dbReference>
<protein>
    <submittedName>
        <fullName evidence="2">Predicted protein</fullName>
    </submittedName>
</protein>
<keyword evidence="3" id="KW-1185">Reference proteome</keyword>
<evidence type="ECO:0000313" key="3">
    <source>
        <dbReference type="Proteomes" id="UP000001194"/>
    </source>
</evidence>
<reference evidence="2 3" key="1">
    <citation type="journal article" date="2008" name="Nature">
        <title>The genome of Laccaria bicolor provides insights into mycorrhizal symbiosis.</title>
        <authorList>
            <person name="Martin F."/>
            <person name="Aerts A."/>
            <person name="Ahren D."/>
            <person name="Brun A."/>
            <person name="Danchin E.G.J."/>
            <person name="Duchaussoy F."/>
            <person name="Gibon J."/>
            <person name="Kohler A."/>
            <person name="Lindquist E."/>
            <person name="Pereda V."/>
            <person name="Salamov A."/>
            <person name="Shapiro H.J."/>
            <person name="Wuyts J."/>
            <person name="Blaudez D."/>
            <person name="Buee M."/>
            <person name="Brokstein P."/>
            <person name="Canbaeck B."/>
            <person name="Cohen D."/>
            <person name="Courty P.E."/>
            <person name="Coutinho P.M."/>
            <person name="Delaruelle C."/>
            <person name="Detter J.C."/>
            <person name="Deveau A."/>
            <person name="DiFazio S."/>
            <person name="Duplessis S."/>
            <person name="Fraissinet-Tachet L."/>
            <person name="Lucic E."/>
            <person name="Frey-Klett P."/>
            <person name="Fourrey C."/>
            <person name="Feussner I."/>
            <person name="Gay G."/>
            <person name="Grimwood J."/>
            <person name="Hoegger P.J."/>
            <person name="Jain P."/>
            <person name="Kilaru S."/>
            <person name="Labbe J."/>
            <person name="Lin Y.C."/>
            <person name="Legue V."/>
            <person name="Le Tacon F."/>
            <person name="Marmeisse R."/>
            <person name="Melayah D."/>
            <person name="Montanini B."/>
            <person name="Muratet M."/>
            <person name="Nehls U."/>
            <person name="Niculita-Hirzel H."/>
            <person name="Oudot-Le Secq M.P."/>
            <person name="Peter M."/>
            <person name="Quesneville H."/>
            <person name="Rajashekar B."/>
            <person name="Reich M."/>
            <person name="Rouhier N."/>
            <person name="Schmutz J."/>
            <person name="Yin T."/>
            <person name="Chalot M."/>
            <person name="Henrissat B."/>
            <person name="Kuees U."/>
            <person name="Lucas S."/>
            <person name="Van de Peer Y."/>
            <person name="Podila G.K."/>
            <person name="Polle A."/>
            <person name="Pukkila P.J."/>
            <person name="Richardson P.M."/>
            <person name="Rouze P."/>
            <person name="Sanders I.R."/>
            <person name="Stajich J.E."/>
            <person name="Tunlid A."/>
            <person name="Tuskan G."/>
            <person name="Grigoriev I.V."/>
        </authorList>
    </citation>
    <scope>NUCLEOTIDE SEQUENCE [LARGE SCALE GENOMIC DNA]</scope>
    <source>
        <strain evidence="3">S238N-H82 / ATCC MYA-4686</strain>
    </source>
</reference>
<feature type="region of interest" description="Disordered" evidence="1">
    <location>
        <begin position="184"/>
        <end position="212"/>
    </location>
</feature>
<dbReference type="Gene3D" id="1.10.443.20">
    <property type="entry name" value="Centromere DNA-binding protein complex CBF3 subunit, domain 2"/>
    <property type="match status" value="1"/>
</dbReference>
<dbReference type="AlphaFoldDB" id="B0DSS6"/>
<dbReference type="EMBL" id="DS547131">
    <property type="protein sequence ID" value="EDR02293.1"/>
    <property type="molecule type" value="Genomic_DNA"/>
</dbReference>
<dbReference type="HOGENOM" id="CLU_347162_0_0_1"/>
<dbReference type="GeneID" id="6082595"/>
<dbReference type="GO" id="GO:0003677">
    <property type="term" value="F:DNA binding"/>
    <property type="evidence" value="ECO:0007669"/>
    <property type="project" value="InterPro"/>
</dbReference>
<gene>
    <name evidence="2" type="ORF">LACBIDRAFT_332456</name>
</gene>
<dbReference type="KEGG" id="lbc:LACBIDRAFT_332456"/>
<name>B0DSS6_LACBS</name>
<dbReference type="InParanoid" id="B0DSS6"/>
<evidence type="ECO:0000313" key="2">
    <source>
        <dbReference type="EMBL" id="EDR02293.1"/>
    </source>
</evidence>
<feature type="region of interest" description="Disordered" evidence="1">
    <location>
        <begin position="241"/>
        <end position="280"/>
    </location>
</feature>
<accession>B0DSS6</accession>
<proteinExistence type="predicted"/>
<dbReference type="OrthoDB" id="2675946at2759"/>
<sequence length="813" mass="89336">MSLSLGLSWALTTAQEGPALGRLALAGLRLWAGPGTSLIVLVAASPRALSLEAPSENAAEALTLTLTIKLFETLVVPRKSLSWPINGPSMIAQTSTISLRANSPKACSQLSGGSDDPVFSTSKSLSSCCTLMSVPLFLFPDNDIPQQTDNFSIDPVLFPESAHQKLASVAAPSQSVATAVPKAEAPLLPSREPASGPARTLKGQGQSLSDNDAKKLYPTLSAVGAANAGVENMVDNTNMMQDSFDCGFMDSDDGPSNESDDEEDRGDKETDDGPVEDSMEIDTLGTRGSKAWIDAYIMDMRQKSGWQTEKSVLSLWQRWVPMAITAGTIPNHIVDANHTMEYLKYAATRKLLTMRGCPKEGPADYHQDEFFNISENTILDSQLHPVHFEEITSAIFMKLDQLPSVIKAHFSWTWQCTALNCGDELINLLLSCLQPHLLCLPNYTTPDGRRSGRQEPDYNFVLPHRNPLRCSVGALAILLHYVFDQENLHEKVEGWDWSCPLTWWKASPVFSVKLMFGKTVGKACGDDALCKMYTQFIESTSIKSKKKLHLARKTIPTHLEEMGVTTDEIGAIGHWASTAVTALAGFYVGEAYHVPWATVTVPDSLQTQLFPFAEKVLVELRGQARINQGLVNFFELLQQLCPFFWQASTTIHEKFPDSPMFSWMPIFKSSQAVDFIAQWPRTRMEVEAQFQVDIEIARELSDAVKLSHSLLKVLARRTEPLSPSRSLLFSYPWSNRAKSFVAAVSLHGDYGNKWGYATPGLHCSQPESRLTNIATTHITSSYSAVSCSQSETAFPSLPMSCITTCGVCASSRQ</sequence>
<evidence type="ECO:0000256" key="1">
    <source>
        <dbReference type="SAM" id="MobiDB-lite"/>
    </source>
</evidence>
<dbReference type="RefSeq" id="XP_001886970.1">
    <property type="nucleotide sequence ID" value="XM_001886935.1"/>
</dbReference>
<feature type="compositionally biased region" description="Acidic residues" evidence="1">
    <location>
        <begin position="250"/>
        <end position="280"/>
    </location>
</feature>
<dbReference type="Proteomes" id="UP000001194">
    <property type="component" value="Unassembled WGS sequence"/>
</dbReference>
<organism evidence="3">
    <name type="scientific">Laccaria bicolor (strain S238N-H82 / ATCC MYA-4686)</name>
    <name type="common">Bicoloured deceiver</name>
    <name type="synonym">Laccaria laccata var. bicolor</name>
    <dbReference type="NCBI Taxonomy" id="486041"/>
    <lineage>
        <taxon>Eukaryota</taxon>
        <taxon>Fungi</taxon>
        <taxon>Dikarya</taxon>
        <taxon>Basidiomycota</taxon>
        <taxon>Agaricomycotina</taxon>
        <taxon>Agaricomycetes</taxon>
        <taxon>Agaricomycetidae</taxon>
        <taxon>Agaricales</taxon>
        <taxon>Agaricineae</taxon>
        <taxon>Hydnangiaceae</taxon>
        <taxon>Laccaria</taxon>
    </lineage>
</organism>